<name>A0A2U8FNN8_9BURK</name>
<keyword evidence="4 5" id="KW-0472">Membrane</keyword>
<feature type="transmembrane region" description="Helical" evidence="5">
    <location>
        <begin position="58"/>
        <end position="82"/>
    </location>
</feature>
<feature type="transmembrane region" description="Helical" evidence="5">
    <location>
        <begin position="246"/>
        <end position="266"/>
    </location>
</feature>
<comment type="subcellular location">
    <subcellularLocation>
        <location evidence="1">Membrane</location>
        <topology evidence="1">Multi-pass membrane protein</topology>
    </subcellularLocation>
</comment>
<evidence type="ECO:0000256" key="2">
    <source>
        <dbReference type="ARBA" id="ARBA00022692"/>
    </source>
</evidence>
<dbReference type="AlphaFoldDB" id="A0A2U8FNN8"/>
<feature type="domain" description="Sodium/calcium exchanger membrane region" evidence="6">
    <location>
        <begin position="211"/>
        <end position="353"/>
    </location>
</feature>
<feature type="transmembrane region" description="Helical" evidence="5">
    <location>
        <begin position="31"/>
        <end position="51"/>
    </location>
</feature>
<feature type="transmembrane region" description="Helical" evidence="5">
    <location>
        <begin position="94"/>
        <end position="115"/>
    </location>
</feature>
<feature type="transmembrane region" description="Helical" evidence="5">
    <location>
        <begin position="127"/>
        <end position="147"/>
    </location>
</feature>
<evidence type="ECO:0000313" key="8">
    <source>
        <dbReference type="Proteomes" id="UP000244892"/>
    </source>
</evidence>
<dbReference type="EMBL" id="CP029210">
    <property type="protein sequence ID" value="AWI52671.1"/>
    <property type="molecule type" value="Genomic_DNA"/>
</dbReference>
<evidence type="ECO:0000256" key="5">
    <source>
        <dbReference type="SAM" id="Phobius"/>
    </source>
</evidence>
<organism evidence="7 8">
    <name type="scientific">Aquabacterium olei</name>
    <dbReference type="NCBI Taxonomy" id="1296669"/>
    <lineage>
        <taxon>Bacteria</taxon>
        <taxon>Pseudomonadati</taxon>
        <taxon>Pseudomonadota</taxon>
        <taxon>Betaproteobacteria</taxon>
        <taxon>Burkholderiales</taxon>
        <taxon>Aquabacterium</taxon>
    </lineage>
</organism>
<gene>
    <name evidence="7" type="ORF">DEH84_03995</name>
</gene>
<proteinExistence type="predicted"/>
<keyword evidence="3 5" id="KW-1133">Transmembrane helix</keyword>
<keyword evidence="8" id="KW-1185">Reference proteome</keyword>
<dbReference type="OrthoDB" id="9787814at2"/>
<feature type="transmembrane region" description="Helical" evidence="5">
    <location>
        <begin position="309"/>
        <end position="328"/>
    </location>
</feature>
<protein>
    <submittedName>
        <fullName evidence="7">Ionic transporter y4hA</fullName>
    </submittedName>
</protein>
<keyword evidence="2 5" id="KW-0812">Transmembrane</keyword>
<dbReference type="GO" id="GO:0015385">
    <property type="term" value="F:sodium:proton antiporter activity"/>
    <property type="evidence" value="ECO:0007669"/>
    <property type="project" value="TreeGrafter"/>
</dbReference>
<dbReference type="PANTHER" id="PTHR37958">
    <property type="entry name" value="SODIUM-POTASSIUM/PROTON ANTIPORTER CHAA"/>
    <property type="match status" value="1"/>
</dbReference>
<feature type="transmembrane region" description="Helical" evidence="5">
    <location>
        <begin position="159"/>
        <end position="178"/>
    </location>
</feature>
<reference evidence="7 8" key="1">
    <citation type="submission" date="2018-05" db="EMBL/GenBank/DDBJ databases">
        <title>complete genome sequence of Aquabacterium olei NBRC 110486.</title>
        <authorList>
            <person name="Tang B."/>
            <person name="Chang J."/>
            <person name="Zhang L."/>
            <person name="Yang H."/>
        </authorList>
    </citation>
    <scope>NUCLEOTIDE SEQUENCE [LARGE SCALE GENOMIC DNA]</scope>
    <source>
        <strain evidence="7 8">NBRC 110486</strain>
    </source>
</reference>
<feature type="domain" description="Sodium/calcium exchanger membrane region" evidence="6">
    <location>
        <begin position="25"/>
        <end position="180"/>
    </location>
</feature>
<evidence type="ECO:0000256" key="1">
    <source>
        <dbReference type="ARBA" id="ARBA00004141"/>
    </source>
</evidence>
<evidence type="ECO:0000256" key="3">
    <source>
        <dbReference type="ARBA" id="ARBA00022989"/>
    </source>
</evidence>
<sequence length="355" mass="36676">MPIWSVLVPLVSALLLGLSQSLGTSVGVLTVFGVALMLSVLAAVHHAEVVAHKVGEPLGTLVLALAVTVIEVALIVSIMLAGGAKAAAVPRDTVYAAIMIICTGVLGLCVLIGAARHRVQTFRVAGANAGLSALMALATLSLVLPTFTTTTGEGTYSNAQLVFAGVASLILWLVFIFVQTVRHRDYFLPEADANNEHVHAEPPRTWHAWASVGLLLVALVAVVGLAKLLSPSIERAVSDAGLPKAVIGVVIALLVLMPETVAAVRAAHANRLQTSMNLAIGSALASIGLTIPAVAVVSVWLGLPLQLGIVGKDLILLLLTFGTAILTLAQGRTTVMQGAVHLVIFGAFLFLTLVP</sequence>
<feature type="transmembrane region" description="Helical" evidence="5">
    <location>
        <begin position="335"/>
        <end position="354"/>
    </location>
</feature>
<feature type="transmembrane region" description="Helical" evidence="5">
    <location>
        <begin position="278"/>
        <end position="303"/>
    </location>
</feature>
<evidence type="ECO:0000256" key="4">
    <source>
        <dbReference type="ARBA" id="ARBA00023136"/>
    </source>
</evidence>
<dbReference type="Pfam" id="PF01699">
    <property type="entry name" value="Na_Ca_ex"/>
    <property type="match status" value="2"/>
</dbReference>
<dbReference type="PANTHER" id="PTHR37958:SF1">
    <property type="entry name" value="SODIUM-POTASSIUM_PROTON ANTIPORTER CHAA"/>
    <property type="match status" value="1"/>
</dbReference>
<dbReference type="InterPro" id="IPR052946">
    <property type="entry name" value="Alkaline_pH_Ca-Antiporter"/>
</dbReference>
<dbReference type="Proteomes" id="UP000244892">
    <property type="component" value="Chromosome"/>
</dbReference>
<dbReference type="RefSeq" id="WP_109034971.1">
    <property type="nucleotide sequence ID" value="NZ_CP029210.1"/>
</dbReference>
<dbReference type="InterPro" id="IPR004837">
    <property type="entry name" value="NaCa_Exmemb"/>
</dbReference>
<dbReference type="KEGG" id="aon:DEH84_03995"/>
<dbReference type="GO" id="GO:0005886">
    <property type="term" value="C:plasma membrane"/>
    <property type="evidence" value="ECO:0007669"/>
    <property type="project" value="TreeGrafter"/>
</dbReference>
<feature type="transmembrane region" description="Helical" evidence="5">
    <location>
        <begin position="206"/>
        <end position="226"/>
    </location>
</feature>
<evidence type="ECO:0000259" key="6">
    <source>
        <dbReference type="Pfam" id="PF01699"/>
    </source>
</evidence>
<accession>A0A2U8FNN8</accession>
<evidence type="ECO:0000313" key="7">
    <source>
        <dbReference type="EMBL" id="AWI52671.1"/>
    </source>
</evidence>
<dbReference type="GO" id="GO:0015386">
    <property type="term" value="F:potassium:proton antiporter activity"/>
    <property type="evidence" value="ECO:0007669"/>
    <property type="project" value="TreeGrafter"/>
</dbReference>